<accession>A0A5C3L853</accession>
<dbReference type="InterPro" id="IPR031728">
    <property type="entry name" value="GlcAase_C"/>
</dbReference>
<keyword evidence="1" id="KW-1133">Transmembrane helix</keyword>
<evidence type="ECO:0000313" key="4">
    <source>
        <dbReference type="EMBL" id="TFK29209.1"/>
    </source>
</evidence>
<dbReference type="PANTHER" id="PTHR36183">
    <property type="entry name" value="BETA-GLUCURONIDASE"/>
    <property type="match status" value="1"/>
</dbReference>
<evidence type="ECO:0000256" key="1">
    <source>
        <dbReference type="SAM" id="Phobius"/>
    </source>
</evidence>
<dbReference type="EMBL" id="ML210151">
    <property type="protein sequence ID" value="TFK29209.1"/>
    <property type="molecule type" value="Genomic_DNA"/>
</dbReference>
<dbReference type="InterPro" id="IPR013780">
    <property type="entry name" value="Glyco_hydro_b"/>
</dbReference>
<proteinExistence type="predicted"/>
<feature type="domain" description="Beta-glucuronidase C-terminal" evidence="3">
    <location>
        <begin position="464"/>
        <end position="567"/>
    </location>
</feature>
<dbReference type="Pfam" id="PF16862">
    <property type="entry name" value="Glyco_hydro_79C"/>
    <property type="match status" value="1"/>
</dbReference>
<keyword evidence="1" id="KW-0812">Transmembrane</keyword>
<dbReference type="Gene3D" id="3.20.20.80">
    <property type="entry name" value="Glycosidases"/>
    <property type="match status" value="1"/>
</dbReference>
<dbReference type="Gene3D" id="2.60.40.1180">
    <property type="entry name" value="Golgi alpha-mannosidase II"/>
    <property type="match status" value="1"/>
</dbReference>
<dbReference type="AlphaFoldDB" id="A0A5C3L853"/>
<feature type="signal peptide" evidence="2">
    <location>
        <begin position="1"/>
        <end position="17"/>
    </location>
</feature>
<dbReference type="InterPro" id="IPR052974">
    <property type="entry name" value="GH79_Enzymes"/>
</dbReference>
<evidence type="ECO:0000259" key="3">
    <source>
        <dbReference type="Pfam" id="PF16862"/>
    </source>
</evidence>
<evidence type="ECO:0000313" key="5">
    <source>
        <dbReference type="Proteomes" id="UP000307440"/>
    </source>
</evidence>
<dbReference type="OrthoDB" id="2796951at2759"/>
<name>A0A5C3L853_COPMA</name>
<reference evidence="4 5" key="1">
    <citation type="journal article" date="2019" name="Nat. Ecol. Evol.">
        <title>Megaphylogeny resolves global patterns of mushroom evolution.</title>
        <authorList>
            <person name="Varga T."/>
            <person name="Krizsan K."/>
            <person name="Foldi C."/>
            <person name="Dima B."/>
            <person name="Sanchez-Garcia M."/>
            <person name="Sanchez-Ramirez S."/>
            <person name="Szollosi G.J."/>
            <person name="Szarkandi J.G."/>
            <person name="Papp V."/>
            <person name="Albert L."/>
            <person name="Andreopoulos W."/>
            <person name="Angelini C."/>
            <person name="Antonin V."/>
            <person name="Barry K.W."/>
            <person name="Bougher N.L."/>
            <person name="Buchanan P."/>
            <person name="Buyck B."/>
            <person name="Bense V."/>
            <person name="Catcheside P."/>
            <person name="Chovatia M."/>
            <person name="Cooper J."/>
            <person name="Damon W."/>
            <person name="Desjardin D."/>
            <person name="Finy P."/>
            <person name="Geml J."/>
            <person name="Haridas S."/>
            <person name="Hughes K."/>
            <person name="Justo A."/>
            <person name="Karasinski D."/>
            <person name="Kautmanova I."/>
            <person name="Kiss B."/>
            <person name="Kocsube S."/>
            <person name="Kotiranta H."/>
            <person name="LaButti K.M."/>
            <person name="Lechner B.E."/>
            <person name="Liimatainen K."/>
            <person name="Lipzen A."/>
            <person name="Lukacs Z."/>
            <person name="Mihaltcheva S."/>
            <person name="Morgado L.N."/>
            <person name="Niskanen T."/>
            <person name="Noordeloos M.E."/>
            <person name="Ohm R.A."/>
            <person name="Ortiz-Santana B."/>
            <person name="Ovrebo C."/>
            <person name="Racz N."/>
            <person name="Riley R."/>
            <person name="Savchenko A."/>
            <person name="Shiryaev A."/>
            <person name="Soop K."/>
            <person name="Spirin V."/>
            <person name="Szebenyi C."/>
            <person name="Tomsovsky M."/>
            <person name="Tulloss R.E."/>
            <person name="Uehling J."/>
            <person name="Grigoriev I.V."/>
            <person name="Vagvolgyi C."/>
            <person name="Papp T."/>
            <person name="Martin F.M."/>
            <person name="Miettinen O."/>
            <person name="Hibbett D.S."/>
            <person name="Nagy L.G."/>
        </authorList>
    </citation>
    <scope>NUCLEOTIDE SEQUENCE [LARGE SCALE GENOMIC DNA]</scope>
    <source>
        <strain evidence="4 5">CBS 121175</strain>
    </source>
</reference>
<keyword evidence="1" id="KW-0472">Membrane</keyword>
<keyword evidence="2" id="KW-0732">Signal</keyword>
<dbReference type="Proteomes" id="UP000307440">
    <property type="component" value="Unassembled WGS sequence"/>
</dbReference>
<protein>
    <recommendedName>
        <fullName evidence="3">Beta-glucuronidase C-terminal domain-containing protein</fullName>
    </recommendedName>
</protein>
<evidence type="ECO:0000256" key="2">
    <source>
        <dbReference type="SAM" id="SignalP"/>
    </source>
</evidence>
<sequence length="660" mass="71393">MNLRALALLSGVSYAIAQVTVYGELPLGQTQSFAEWQTTTVRAAYNSTQLQVPALPVEAITNAFTMQLAKDAAVVSGLSIPHVGAGFFGFSIEMSVINQVLGKNSSFINVPFLNLMANIAERAGQVVVRLGGNTQEYAVLVDGDDPRLEVGHSYGKVESASTGTTLTPATMFTLEMLYTCRKISDMIDLKWFLGIPFNDSVDWRLAIVEYGEEILGDDLLGLQAGNEPDFYVQFGRRAPGYTAYDYFNEVGDLINVMAPNDRIPRKNILIAPSTSGKVWQAETVWETGFLDAYQDHMYGITVEYYPWDNCAAMYTGIEANIRDPQEILNYYVDHNNAIALVSPYHNTGNLAIQVRKPLMMFETNTASCGGFPGISNSYVAAIWGLDYGLQMAQSNFTHAMIHVGGQNVFYNPFTAPPTEEAAFNQWTVGPIFYSALIMAEVFGKSNTSRTIDLQANMGSGSTPAYAIYENDQISKVALFNFLSDPTGANDLSVALTVDGGVPASVNVKYLLAASITELNDITWAGQTFGNSKQADGRLRGDLNVTNVPCDQASNICRVYVPAPGFALVFFNDGDEALRVSQASQTFATTAWLKGHNTATFDLQAIQTSNGHGGAQRDDKSGTSVGFRKKGAAVGARKLGWGGMLALVGGVVGVWFGMDGI</sequence>
<dbReference type="PANTHER" id="PTHR36183:SF2">
    <property type="entry name" value="BETA-GLUCURONIDASE C-TERMINAL DOMAIN-CONTAINING PROTEIN"/>
    <property type="match status" value="1"/>
</dbReference>
<keyword evidence="5" id="KW-1185">Reference proteome</keyword>
<dbReference type="InterPro" id="IPR017853">
    <property type="entry name" value="GH"/>
</dbReference>
<organism evidence="4 5">
    <name type="scientific">Coprinopsis marcescibilis</name>
    <name type="common">Agaric fungus</name>
    <name type="synonym">Psathyrella marcescibilis</name>
    <dbReference type="NCBI Taxonomy" id="230819"/>
    <lineage>
        <taxon>Eukaryota</taxon>
        <taxon>Fungi</taxon>
        <taxon>Dikarya</taxon>
        <taxon>Basidiomycota</taxon>
        <taxon>Agaricomycotina</taxon>
        <taxon>Agaricomycetes</taxon>
        <taxon>Agaricomycetidae</taxon>
        <taxon>Agaricales</taxon>
        <taxon>Agaricineae</taxon>
        <taxon>Psathyrellaceae</taxon>
        <taxon>Coprinopsis</taxon>
    </lineage>
</organism>
<feature type="transmembrane region" description="Helical" evidence="1">
    <location>
        <begin position="638"/>
        <end position="657"/>
    </location>
</feature>
<feature type="chain" id="PRO_5022659206" description="Beta-glucuronidase C-terminal domain-containing protein" evidence="2">
    <location>
        <begin position="18"/>
        <end position="660"/>
    </location>
</feature>
<gene>
    <name evidence="4" type="ORF">FA15DRAFT_664535</name>
</gene>
<dbReference type="SUPFAM" id="SSF51445">
    <property type="entry name" value="(Trans)glycosidases"/>
    <property type="match status" value="1"/>
</dbReference>
<dbReference type="STRING" id="230819.A0A5C3L853"/>